<accession>A0ABU4TCS7</accession>
<dbReference type="Gene3D" id="3.40.630.30">
    <property type="match status" value="1"/>
</dbReference>
<sequence length="338" mass="37459">MTRKFELQPFEADQAAPVDLRALYELSVAALRLDRPDPVVLDYDDWVASLRQLAPSLGSRGYWIARRDGELVAKAVVYFPPDENEHLALTAITVAPRRRREGVGTAVLKAVLPELEARGRKLVEGWELSKGGPGAQWAVAVGMRISKSTIAQTLDIRDVDPVLWDVPAPDGFRVAEWVGAAPDELVASYARALHVMRDAPAGDSEYRLAEWTAERVREAEARHRERNVVQRVVVAVSEATGEVVALTQMDLYTDYPEWAVQQDTAVIPADRGKGLGQWVKAHMLRALLAERPSIGKIYTNVNADNEYMIRVNEQIGFTTSRSTVGVSAEIAELRRLLG</sequence>
<dbReference type="SUPFAM" id="SSF55729">
    <property type="entry name" value="Acyl-CoA N-acyltransferases (Nat)"/>
    <property type="match status" value="2"/>
</dbReference>
<dbReference type="GO" id="GO:0016746">
    <property type="term" value="F:acyltransferase activity"/>
    <property type="evidence" value="ECO:0007669"/>
    <property type="project" value="UniProtKB-KW"/>
</dbReference>
<reference evidence="2 3" key="2">
    <citation type="submission" date="2023-11" db="EMBL/GenBank/DDBJ databases">
        <authorList>
            <person name="Lara A.C."/>
            <person name="Chronakova A."/>
        </authorList>
    </citation>
    <scope>NUCLEOTIDE SEQUENCE [LARGE SCALE GENOMIC DNA]</scope>
    <source>
        <strain evidence="2 3">BCCO 10_0856</strain>
    </source>
</reference>
<dbReference type="CDD" id="cd04301">
    <property type="entry name" value="NAT_SF"/>
    <property type="match status" value="1"/>
</dbReference>
<dbReference type="EMBL" id="JAXAVW010000040">
    <property type="protein sequence ID" value="MDX8036000.1"/>
    <property type="molecule type" value="Genomic_DNA"/>
</dbReference>
<dbReference type="RefSeq" id="WP_319971012.1">
    <property type="nucleotide sequence ID" value="NZ_JAXAVW010000040.1"/>
</dbReference>
<gene>
    <name evidence="2" type="ORF">SK803_37885</name>
</gene>
<name>A0ABU4TCS7_9PSEU</name>
<keyword evidence="2" id="KW-0808">Transferase</keyword>
<dbReference type="Proteomes" id="UP001285521">
    <property type="component" value="Unassembled WGS sequence"/>
</dbReference>
<proteinExistence type="predicted"/>
<dbReference type="InterPro" id="IPR016181">
    <property type="entry name" value="Acyl_CoA_acyltransferase"/>
</dbReference>
<dbReference type="InterPro" id="IPR000182">
    <property type="entry name" value="GNAT_dom"/>
</dbReference>
<comment type="caution">
    <text evidence="2">The sequence shown here is derived from an EMBL/GenBank/DDBJ whole genome shotgun (WGS) entry which is preliminary data.</text>
</comment>
<evidence type="ECO:0000313" key="2">
    <source>
        <dbReference type="EMBL" id="MDX8036000.1"/>
    </source>
</evidence>
<organism evidence="2 3">
    <name type="scientific">Lentzea miocenica</name>
    <dbReference type="NCBI Taxonomy" id="3095431"/>
    <lineage>
        <taxon>Bacteria</taxon>
        <taxon>Bacillati</taxon>
        <taxon>Actinomycetota</taxon>
        <taxon>Actinomycetes</taxon>
        <taxon>Pseudonocardiales</taxon>
        <taxon>Pseudonocardiaceae</taxon>
        <taxon>Lentzea</taxon>
    </lineage>
</organism>
<dbReference type="EC" id="2.3.1.-" evidence="2"/>
<keyword evidence="2" id="KW-0012">Acyltransferase</keyword>
<feature type="domain" description="N-acetyltransferase" evidence="1">
    <location>
        <begin position="10"/>
        <end position="169"/>
    </location>
</feature>
<dbReference type="PANTHER" id="PTHR43617">
    <property type="entry name" value="L-AMINO ACID N-ACETYLTRANSFERASE"/>
    <property type="match status" value="1"/>
</dbReference>
<dbReference type="InterPro" id="IPR050276">
    <property type="entry name" value="MshD_Acetyltransferase"/>
</dbReference>
<dbReference type="PANTHER" id="PTHR43617:SF20">
    <property type="entry name" value="N-ALPHA-ACETYLTRANSFERASE RIMI"/>
    <property type="match status" value="1"/>
</dbReference>
<protein>
    <submittedName>
        <fullName evidence="2">GNAT family N-acetyltransferase</fullName>
        <ecNumber evidence="2">2.3.1.-</ecNumber>
    </submittedName>
</protein>
<dbReference type="Pfam" id="PF00583">
    <property type="entry name" value="Acetyltransf_1"/>
    <property type="match status" value="2"/>
</dbReference>
<dbReference type="PROSITE" id="PS51186">
    <property type="entry name" value="GNAT"/>
    <property type="match status" value="1"/>
</dbReference>
<evidence type="ECO:0000313" key="3">
    <source>
        <dbReference type="Proteomes" id="UP001285521"/>
    </source>
</evidence>
<evidence type="ECO:0000259" key="1">
    <source>
        <dbReference type="PROSITE" id="PS51186"/>
    </source>
</evidence>
<reference evidence="2 3" key="1">
    <citation type="submission" date="2023-11" db="EMBL/GenBank/DDBJ databases">
        <title>Lentzea sokolovensis, sp. nov., Lentzea kristufkii, sp. nov., and Lentzea miocenensis, sp. nov., rare actinobacteria from Sokolov Coal Basin, Miocene lacustrine sediment, Czech Republic.</title>
        <authorList>
            <person name="Lara A."/>
            <person name="Kotroba L."/>
            <person name="Nouioui I."/>
            <person name="Neumann-Schaal M."/>
            <person name="Mast Y."/>
            <person name="Chronakova A."/>
        </authorList>
    </citation>
    <scope>NUCLEOTIDE SEQUENCE [LARGE SCALE GENOMIC DNA]</scope>
    <source>
        <strain evidence="2 3">BCCO 10_0856</strain>
    </source>
</reference>
<keyword evidence="3" id="KW-1185">Reference proteome</keyword>